<dbReference type="InterPro" id="IPR035437">
    <property type="entry name" value="SNase_OB-fold_sf"/>
</dbReference>
<evidence type="ECO:0008006" key="3">
    <source>
        <dbReference type="Google" id="ProtNLM"/>
    </source>
</evidence>
<evidence type="ECO:0000313" key="1">
    <source>
        <dbReference type="EMBL" id="ALT58118.1"/>
    </source>
</evidence>
<sequence>MGNETASVFPALVQEVLSGDDLVLLVDLGVDGLHKRVRVRLKDVDAPNAIRQGSDTEAGKLRDRVANLCNHSKVTATVVKKTAHAWVVILNLETSDGQNIDLNEMLKSEGYVYRGLRNE</sequence>
<reference evidence="1 2" key="1">
    <citation type="submission" date="2015-12" db="EMBL/GenBank/DDBJ databases">
        <title>In silico genomic study of Pseudomonas phage SM1.</title>
        <authorList>
            <person name="Zawawi N.A.M."/>
            <person name="Mat-Arip Y."/>
            <person name="Wan-Jauhari W.K."/>
            <person name="Fauzi A.A."/>
            <person name="Yee F.J."/>
        </authorList>
    </citation>
    <scope>NUCLEOTIDE SEQUENCE [LARGE SCALE GENOMIC DNA]</scope>
</reference>
<proteinExistence type="predicted"/>
<dbReference type="Gene3D" id="2.40.50.90">
    <property type="match status" value="1"/>
</dbReference>
<protein>
    <recommendedName>
        <fullName evidence="3">TNase-like domain-containing protein</fullName>
    </recommendedName>
</protein>
<keyword evidence="2" id="KW-1185">Reference proteome</keyword>
<name>A0A0U3CKH9_9CAUD</name>
<dbReference type="SUPFAM" id="SSF50199">
    <property type="entry name" value="Staphylococcal nuclease"/>
    <property type="match status" value="1"/>
</dbReference>
<accession>A0A0U3CKH9</accession>
<dbReference type="EMBL" id="KU245542">
    <property type="protein sequence ID" value="ALT58118.1"/>
    <property type="molecule type" value="Genomic_DNA"/>
</dbReference>
<organism evidence="1 2">
    <name type="scientific">Pseudomonas phage SM1</name>
    <dbReference type="NCBI Taxonomy" id="1772332"/>
    <lineage>
        <taxon>Viruses</taxon>
        <taxon>Duplodnaviria</taxon>
        <taxon>Heunggongvirae</taxon>
        <taxon>Uroviricota</taxon>
        <taxon>Caudoviricetes</taxon>
        <taxon>Samunavirus</taxon>
        <taxon>Samunavirus SM1</taxon>
    </lineage>
</organism>
<evidence type="ECO:0000313" key="2">
    <source>
        <dbReference type="Proteomes" id="UP000224832"/>
    </source>
</evidence>
<dbReference type="Proteomes" id="UP000224832">
    <property type="component" value="Segment"/>
</dbReference>
<gene>
    <name evidence="1" type="ORF">SM1_0126</name>
</gene>